<evidence type="ECO:0000256" key="1">
    <source>
        <dbReference type="SAM" id="MobiDB-lite"/>
    </source>
</evidence>
<organism evidence="3 4">
    <name type="scientific">Clostridium porci</name>
    <dbReference type="NCBI Taxonomy" id="2605778"/>
    <lineage>
        <taxon>Bacteria</taxon>
        <taxon>Bacillati</taxon>
        <taxon>Bacillota</taxon>
        <taxon>Clostridia</taxon>
        <taxon>Eubacteriales</taxon>
        <taxon>Clostridiaceae</taxon>
        <taxon>Clostridium</taxon>
    </lineage>
</organism>
<name>A0A7X2NKH2_9CLOT</name>
<sequence>MKKLISKGVCYALVLSLVSSMTVPAFAAEHKDNSNSGIIVNDVYYTDAEFQELLTYIEPLEDGTPTVTPRVAPAVAIPAWAIGKWVIPAIGTIIITPVAISVGGKVIDSASQTFSNILNAVKKVVKSKDKGNDGYKKPKSGSGKDKATDVPSWAKGKRPKKNEDGKKFAKRLCDERYGPGNYDKGPGSEYNKIKKWGERGFE</sequence>
<keyword evidence="2" id="KW-0732">Signal</keyword>
<gene>
    <name evidence="3" type="ORF">FYJ39_07700</name>
</gene>
<feature type="chain" id="PRO_5031150964" evidence="2">
    <location>
        <begin position="28"/>
        <end position="202"/>
    </location>
</feature>
<accession>A0A7X2NKH2</accession>
<dbReference type="EMBL" id="VUMD01000005">
    <property type="protein sequence ID" value="MSS36453.1"/>
    <property type="molecule type" value="Genomic_DNA"/>
</dbReference>
<feature type="compositionally biased region" description="Basic and acidic residues" evidence="1">
    <location>
        <begin position="128"/>
        <end position="148"/>
    </location>
</feature>
<feature type="compositionally biased region" description="Basic and acidic residues" evidence="1">
    <location>
        <begin position="191"/>
        <end position="202"/>
    </location>
</feature>
<evidence type="ECO:0000256" key="2">
    <source>
        <dbReference type="SAM" id="SignalP"/>
    </source>
</evidence>
<feature type="region of interest" description="Disordered" evidence="1">
    <location>
        <begin position="128"/>
        <end position="202"/>
    </location>
</feature>
<feature type="compositionally biased region" description="Basic and acidic residues" evidence="1">
    <location>
        <begin position="161"/>
        <end position="177"/>
    </location>
</feature>
<reference evidence="3 4" key="1">
    <citation type="submission" date="2019-08" db="EMBL/GenBank/DDBJ databases">
        <title>In-depth cultivation of the pig gut microbiome towards novel bacterial diversity and tailored functional studies.</title>
        <authorList>
            <person name="Wylensek D."/>
            <person name="Hitch T.C.A."/>
            <person name="Clavel T."/>
        </authorList>
    </citation>
    <scope>NUCLEOTIDE SEQUENCE [LARGE SCALE GENOMIC DNA]</scope>
    <source>
        <strain evidence="3 4">WCA-389-WT-23D1</strain>
    </source>
</reference>
<dbReference type="RefSeq" id="WP_154471872.1">
    <property type="nucleotide sequence ID" value="NZ_DBEWUL010000044.1"/>
</dbReference>
<dbReference type="Proteomes" id="UP000429958">
    <property type="component" value="Unassembled WGS sequence"/>
</dbReference>
<keyword evidence="4" id="KW-1185">Reference proteome</keyword>
<dbReference type="AlphaFoldDB" id="A0A7X2NKH2"/>
<proteinExistence type="predicted"/>
<evidence type="ECO:0000313" key="4">
    <source>
        <dbReference type="Proteomes" id="UP000429958"/>
    </source>
</evidence>
<evidence type="ECO:0000313" key="3">
    <source>
        <dbReference type="EMBL" id="MSS36453.1"/>
    </source>
</evidence>
<feature type="signal peptide" evidence="2">
    <location>
        <begin position="1"/>
        <end position="27"/>
    </location>
</feature>
<comment type="caution">
    <text evidence="3">The sequence shown here is derived from an EMBL/GenBank/DDBJ whole genome shotgun (WGS) entry which is preliminary data.</text>
</comment>
<protein>
    <submittedName>
        <fullName evidence="3">Uncharacterized protein</fullName>
    </submittedName>
</protein>